<dbReference type="PANTHER" id="PTHR43527">
    <property type="entry name" value="4-DIPHOSPHOCYTIDYL-2-C-METHYL-D-ERYTHRITOL KINASE, CHLOROPLASTIC"/>
    <property type="match status" value="1"/>
</dbReference>
<sequence length="294" mass="30734">MDGLHLRANAKINLSLDILGRRPDGYHEMDMVMQTITLCDEITLCRTPSGISLTGDDPTLPCDERNIAHRAARAFFERTGRPGGCAIHIQKRIPAQAGLGGGSSDGAAVLRGLNALYSAGLTTPQLCEVGAEVGADIPFLVLGGTARVGGFGEKLTPLPPLGDCFLLLSKPEEGVSTGAAFAAFDGAEDPPRPDTQRLLAALAAGDLPALGQALKNAMQLPGVVPPAVWEIARRMEEGGALGACMSGSGSAVFGLFDREGPARRAEAALREVYPQTVLCRPTPFGVTDRRGQPI</sequence>
<evidence type="ECO:0000256" key="2">
    <source>
        <dbReference type="ARBA" id="ARBA00012052"/>
    </source>
</evidence>
<feature type="binding site" evidence="9">
    <location>
        <begin position="94"/>
        <end position="104"/>
    </location>
    <ligand>
        <name>ATP</name>
        <dbReference type="ChEBI" id="CHEBI:30616"/>
    </ligand>
</feature>
<dbReference type="NCBIfam" id="TIGR00154">
    <property type="entry name" value="ispE"/>
    <property type="match status" value="1"/>
</dbReference>
<dbReference type="Pfam" id="PF08544">
    <property type="entry name" value="GHMP_kinases_C"/>
    <property type="match status" value="1"/>
</dbReference>
<keyword evidence="9" id="KW-0414">Isoprene biosynthesis</keyword>
<keyword evidence="4 9" id="KW-0808">Transferase</keyword>
<comment type="catalytic activity">
    <reaction evidence="9">
        <text>4-CDP-2-C-methyl-D-erythritol + ATP = 4-CDP-2-C-methyl-D-erythritol 2-phosphate + ADP + H(+)</text>
        <dbReference type="Rhea" id="RHEA:18437"/>
        <dbReference type="ChEBI" id="CHEBI:15378"/>
        <dbReference type="ChEBI" id="CHEBI:30616"/>
        <dbReference type="ChEBI" id="CHEBI:57823"/>
        <dbReference type="ChEBI" id="CHEBI:57919"/>
        <dbReference type="ChEBI" id="CHEBI:456216"/>
        <dbReference type="EC" id="2.7.1.148"/>
    </reaction>
</comment>
<dbReference type="InterPro" id="IPR036554">
    <property type="entry name" value="GHMP_kinase_C_sf"/>
</dbReference>
<proteinExistence type="inferred from homology"/>
<dbReference type="HAMAP" id="MF_00061">
    <property type="entry name" value="IspE"/>
    <property type="match status" value="1"/>
</dbReference>
<keyword evidence="5 9" id="KW-0547">Nucleotide-binding</keyword>
<dbReference type="AlphaFoldDB" id="A0AAQ1RVG2"/>
<dbReference type="InterPro" id="IPR004424">
    <property type="entry name" value="IspE"/>
</dbReference>
<dbReference type="GO" id="GO:0016114">
    <property type="term" value="P:terpenoid biosynthetic process"/>
    <property type="evidence" value="ECO:0007669"/>
    <property type="project" value="UniProtKB-UniRule"/>
</dbReference>
<evidence type="ECO:0000256" key="8">
    <source>
        <dbReference type="ARBA" id="ARBA00032554"/>
    </source>
</evidence>
<name>A0AAQ1RVG2_9FIRM</name>
<evidence type="ECO:0000313" key="15">
    <source>
        <dbReference type="Proteomes" id="UP000474718"/>
    </source>
</evidence>
<keyword evidence="6 9" id="KW-0418">Kinase</keyword>
<dbReference type="GO" id="GO:0019288">
    <property type="term" value="P:isopentenyl diphosphate biosynthetic process, methylerythritol 4-phosphate pathway"/>
    <property type="evidence" value="ECO:0007669"/>
    <property type="project" value="UniProtKB-UniRule"/>
</dbReference>
<dbReference type="Gene3D" id="3.30.230.10">
    <property type="match status" value="1"/>
</dbReference>
<comment type="function">
    <text evidence="9">Catalyzes the phosphorylation of the position 2 hydroxy group of 4-diphosphocytidyl-2C-methyl-D-erythritol.</text>
</comment>
<feature type="active site" evidence="9">
    <location>
        <position position="136"/>
    </location>
</feature>
<evidence type="ECO:0000313" key="13">
    <source>
        <dbReference type="EMBL" id="SHF85810.1"/>
    </source>
</evidence>
<evidence type="ECO:0000256" key="6">
    <source>
        <dbReference type="ARBA" id="ARBA00022777"/>
    </source>
</evidence>
<evidence type="ECO:0000256" key="4">
    <source>
        <dbReference type="ARBA" id="ARBA00022679"/>
    </source>
</evidence>
<comment type="caution">
    <text evidence="13">The sequence shown here is derived from an EMBL/GenBank/DDBJ whole genome shotgun (WGS) entry which is preliminary data.</text>
</comment>
<dbReference type="GO" id="GO:0005524">
    <property type="term" value="F:ATP binding"/>
    <property type="evidence" value="ECO:0007669"/>
    <property type="project" value="UniProtKB-UniRule"/>
</dbReference>
<dbReference type="Proteomes" id="UP000474718">
    <property type="component" value="Unassembled WGS sequence"/>
</dbReference>
<dbReference type="SUPFAM" id="SSF55060">
    <property type="entry name" value="GHMP Kinase, C-terminal domain"/>
    <property type="match status" value="1"/>
</dbReference>
<evidence type="ECO:0000256" key="9">
    <source>
        <dbReference type="HAMAP-Rule" id="MF_00061"/>
    </source>
</evidence>
<reference evidence="12 15" key="3">
    <citation type="journal article" date="2019" name="Nat. Med.">
        <title>A library of human gut bacterial isolates paired with longitudinal multiomics data enables mechanistic microbiome research.</title>
        <authorList>
            <person name="Poyet M."/>
            <person name="Groussin M."/>
            <person name="Gibbons S.M."/>
            <person name="Avila-Pacheco J."/>
            <person name="Jiang X."/>
            <person name="Kearney S.M."/>
            <person name="Perrotta A.R."/>
            <person name="Berdy B."/>
            <person name="Zhao S."/>
            <person name="Lieberman T.D."/>
            <person name="Swanson P.K."/>
            <person name="Smith M."/>
            <person name="Roesemann S."/>
            <person name="Alexander J.E."/>
            <person name="Rich S.A."/>
            <person name="Livny J."/>
            <person name="Vlamakis H."/>
            <person name="Clish C."/>
            <person name="Bullock K."/>
            <person name="Deik A."/>
            <person name="Scott J."/>
            <person name="Pierce K.A."/>
            <person name="Xavier R.J."/>
            <person name="Alm E.J."/>
        </authorList>
    </citation>
    <scope>NUCLEOTIDE SEQUENCE [LARGE SCALE GENOMIC DNA]</scope>
    <source>
        <strain evidence="12 15">BIOML-A2</strain>
    </source>
</reference>
<evidence type="ECO:0000259" key="10">
    <source>
        <dbReference type="Pfam" id="PF00288"/>
    </source>
</evidence>
<evidence type="ECO:0000256" key="5">
    <source>
        <dbReference type="ARBA" id="ARBA00022741"/>
    </source>
</evidence>
<evidence type="ECO:0000313" key="14">
    <source>
        <dbReference type="Proteomes" id="UP000184089"/>
    </source>
</evidence>
<gene>
    <name evidence="9 12" type="primary">ispE</name>
    <name evidence="12" type="ORF">GT747_01540</name>
    <name evidence="13" type="ORF">SAMN05444424_0942</name>
</gene>
<dbReference type="GO" id="GO:0050515">
    <property type="term" value="F:4-(cytidine 5'-diphospho)-2-C-methyl-D-erythritol kinase activity"/>
    <property type="evidence" value="ECO:0007669"/>
    <property type="project" value="UniProtKB-UniRule"/>
</dbReference>
<dbReference type="SUPFAM" id="SSF54211">
    <property type="entry name" value="Ribosomal protein S5 domain 2-like"/>
    <property type="match status" value="1"/>
</dbReference>
<dbReference type="Proteomes" id="UP000184089">
    <property type="component" value="Unassembled WGS sequence"/>
</dbReference>
<reference evidence="14" key="2">
    <citation type="submission" date="2016-11" db="EMBL/GenBank/DDBJ databases">
        <authorList>
            <person name="Jaros S."/>
            <person name="Januszkiewicz K."/>
            <person name="Wedrychowicz H."/>
        </authorList>
    </citation>
    <scope>NUCLEOTIDE SEQUENCE [LARGE SCALE GENOMIC DNA]</scope>
    <source>
        <strain evidence="14">DSM 4029</strain>
    </source>
</reference>
<evidence type="ECO:0000256" key="7">
    <source>
        <dbReference type="ARBA" id="ARBA00022840"/>
    </source>
</evidence>
<dbReference type="Pfam" id="PF00288">
    <property type="entry name" value="GHMP_kinases_N"/>
    <property type="match status" value="1"/>
</dbReference>
<evidence type="ECO:0000256" key="1">
    <source>
        <dbReference type="ARBA" id="ARBA00009684"/>
    </source>
</evidence>
<organism evidence="13 14">
    <name type="scientific">Bittarella massiliensis</name>
    <name type="common">ex Durand et al. 2017</name>
    <dbReference type="NCBI Taxonomy" id="1720313"/>
    <lineage>
        <taxon>Bacteria</taxon>
        <taxon>Bacillati</taxon>
        <taxon>Bacillota</taxon>
        <taxon>Clostridia</taxon>
        <taxon>Eubacteriales</taxon>
        <taxon>Oscillospiraceae</taxon>
        <taxon>Bittarella (ex Durand et al. 2017)</taxon>
    </lineage>
</organism>
<reference evidence="13" key="1">
    <citation type="submission" date="2016-11" db="EMBL/GenBank/DDBJ databases">
        <authorList>
            <person name="Varghese N."/>
            <person name="Submissions S."/>
        </authorList>
    </citation>
    <scope>NUCLEOTIDE SEQUENCE</scope>
    <source>
        <strain evidence="13">DSM 4029</strain>
    </source>
</reference>
<protein>
    <recommendedName>
        <fullName evidence="3 9">4-diphosphocytidyl-2-C-methyl-D-erythritol kinase</fullName>
        <shortName evidence="9">CMK</shortName>
        <ecNumber evidence="2 9">2.7.1.148</ecNumber>
    </recommendedName>
    <alternativeName>
        <fullName evidence="8 9">4-(cytidine-5'-diphospho)-2-C-methyl-D-erythritol kinase</fullName>
    </alternativeName>
</protein>
<feature type="active site" evidence="9">
    <location>
        <position position="11"/>
    </location>
</feature>
<comment type="similarity">
    <text evidence="1 9">Belongs to the GHMP kinase family. IspE subfamily.</text>
</comment>
<feature type="domain" description="GHMP kinase N-terminal" evidence="10">
    <location>
        <begin position="66"/>
        <end position="144"/>
    </location>
</feature>
<dbReference type="InterPro" id="IPR006204">
    <property type="entry name" value="GHMP_kinase_N_dom"/>
</dbReference>
<evidence type="ECO:0000259" key="11">
    <source>
        <dbReference type="Pfam" id="PF08544"/>
    </source>
</evidence>
<dbReference type="Gene3D" id="3.30.70.890">
    <property type="entry name" value="GHMP kinase, C-terminal domain"/>
    <property type="match status" value="1"/>
</dbReference>
<comment type="pathway">
    <text evidence="9">Isoprenoid biosynthesis; isopentenyl diphosphate biosynthesis via DXP pathway; isopentenyl diphosphate from 1-deoxy-D-xylulose 5-phosphate: step 3/6.</text>
</comment>
<dbReference type="RefSeq" id="WP_021661511.1">
    <property type="nucleotide sequence ID" value="NZ_FQVY01000001.1"/>
</dbReference>
<dbReference type="InterPro" id="IPR020568">
    <property type="entry name" value="Ribosomal_Su5_D2-typ_SF"/>
</dbReference>
<accession>A0AAQ1RVG2</accession>
<dbReference type="PANTHER" id="PTHR43527:SF2">
    <property type="entry name" value="4-DIPHOSPHOCYTIDYL-2-C-METHYL-D-ERYTHRITOL KINASE, CHLOROPLASTIC"/>
    <property type="match status" value="1"/>
</dbReference>
<dbReference type="InterPro" id="IPR014721">
    <property type="entry name" value="Ribsml_uS5_D2-typ_fold_subgr"/>
</dbReference>
<evidence type="ECO:0000313" key="12">
    <source>
        <dbReference type="EMBL" id="MZL68459.1"/>
    </source>
</evidence>
<dbReference type="PIRSF" id="PIRSF010376">
    <property type="entry name" value="IspE"/>
    <property type="match status" value="1"/>
</dbReference>
<evidence type="ECO:0000256" key="3">
    <source>
        <dbReference type="ARBA" id="ARBA00017473"/>
    </source>
</evidence>
<dbReference type="EMBL" id="FQVY01000001">
    <property type="protein sequence ID" value="SHF85810.1"/>
    <property type="molecule type" value="Genomic_DNA"/>
</dbReference>
<dbReference type="InterPro" id="IPR013750">
    <property type="entry name" value="GHMP_kinase_C_dom"/>
</dbReference>
<feature type="domain" description="GHMP kinase C-terminal" evidence="11">
    <location>
        <begin position="199"/>
        <end position="274"/>
    </location>
</feature>
<dbReference type="EC" id="2.7.1.148" evidence="2 9"/>
<dbReference type="EMBL" id="WWVX01000001">
    <property type="protein sequence ID" value="MZL68459.1"/>
    <property type="molecule type" value="Genomic_DNA"/>
</dbReference>
<keyword evidence="15" id="KW-1185">Reference proteome</keyword>
<keyword evidence="7 9" id="KW-0067">ATP-binding</keyword>